<keyword evidence="7" id="KW-0472">Membrane</keyword>
<dbReference type="InterPro" id="IPR017853">
    <property type="entry name" value="GH"/>
</dbReference>
<comment type="subcellular location">
    <subcellularLocation>
        <location evidence="1 7">Cell membrane</location>
        <topology evidence="1 7">Lipid-anchor</topology>
        <topology evidence="1 7">GPI-anchor</topology>
    </subcellularLocation>
</comment>
<dbReference type="GO" id="GO:0071970">
    <property type="term" value="P:fungal-type cell wall (1-&gt;3)-beta-D-glucan biosynthetic process"/>
    <property type="evidence" value="ECO:0007669"/>
    <property type="project" value="TreeGrafter"/>
</dbReference>
<dbReference type="EC" id="2.4.1.-" evidence="7"/>
<evidence type="ECO:0000256" key="3">
    <source>
        <dbReference type="ARBA" id="ARBA00022729"/>
    </source>
</evidence>
<dbReference type="GO" id="GO:0005886">
    <property type="term" value="C:plasma membrane"/>
    <property type="evidence" value="ECO:0007669"/>
    <property type="project" value="UniProtKB-SubCell"/>
</dbReference>
<dbReference type="SUPFAM" id="SSF51445">
    <property type="entry name" value="(Trans)glycosidases"/>
    <property type="match status" value="1"/>
</dbReference>
<keyword evidence="5 7" id="KW-0449">Lipoprotein</keyword>
<dbReference type="PANTHER" id="PTHR31468">
    <property type="entry name" value="1,3-BETA-GLUCANOSYLTRANSFERASE GAS1"/>
    <property type="match status" value="1"/>
</dbReference>
<evidence type="ECO:0000256" key="6">
    <source>
        <dbReference type="ARBA" id="ARBA00025026"/>
    </source>
</evidence>
<dbReference type="GO" id="GO:0042124">
    <property type="term" value="F:1,3-beta-glucanosyltransferase activity"/>
    <property type="evidence" value="ECO:0007669"/>
    <property type="project" value="TreeGrafter"/>
</dbReference>
<dbReference type="GO" id="GO:0098552">
    <property type="term" value="C:side of membrane"/>
    <property type="evidence" value="ECO:0007669"/>
    <property type="project" value="UniProtKB-KW"/>
</dbReference>
<accession>A0A9W9T7U3</accession>
<dbReference type="OrthoDB" id="421038at2759"/>
<keyword evidence="7" id="KW-0336">GPI-anchor</keyword>
<dbReference type="Pfam" id="PF03198">
    <property type="entry name" value="Glyco_hydro_72"/>
    <property type="match status" value="1"/>
</dbReference>
<dbReference type="Proteomes" id="UP001150904">
    <property type="component" value="Unassembled WGS sequence"/>
</dbReference>
<evidence type="ECO:0000313" key="8">
    <source>
        <dbReference type="EMBL" id="KAJ5212793.1"/>
    </source>
</evidence>
<comment type="similarity">
    <text evidence="2 7">Belongs to the glycosyl hydrolase 72 family.</text>
</comment>
<evidence type="ECO:0000256" key="2">
    <source>
        <dbReference type="ARBA" id="ARBA00007528"/>
    </source>
</evidence>
<evidence type="ECO:0000256" key="4">
    <source>
        <dbReference type="ARBA" id="ARBA00023180"/>
    </source>
</evidence>
<comment type="function">
    <text evidence="6">Splits internally a 1,3-beta-glucan molecule and transfers the newly generated reducing end (the donor) to the non-reducing end of another 1,3-beta-glucan molecule (the acceptor) forming a 1,3-beta linkage, resulting in the elongation of 1,3-beta-glucan chains in the cell wall. Involved in cell wall morphogenesis.</text>
</comment>
<dbReference type="AlphaFoldDB" id="A0A9W9T7U3"/>
<evidence type="ECO:0000313" key="9">
    <source>
        <dbReference type="Proteomes" id="UP001150904"/>
    </source>
</evidence>
<gene>
    <name evidence="8" type="ORF">N7498_004439</name>
</gene>
<evidence type="ECO:0000256" key="5">
    <source>
        <dbReference type="ARBA" id="ARBA00023288"/>
    </source>
</evidence>
<reference evidence="8" key="2">
    <citation type="journal article" date="2023" name="IMA Fungus">
        <title>Comparative genomic study of the Penicillium genus elucidates a diverse pangenome and 15 lateral gene transfer events.</title>
        <authorList>
            <person name="Petersen C."/>
            <person name="Sorensen T."/>
            <person name="Nielsen M.R."/>
            <person name="Sondergaard T.E."/>
            <person name="Sorensen J.L."/>
            <person name="Fitzpatrick D.A."/>
            <person name="Frisvad J.C."/>
            <person name="Nielsen K.L."/>
        </authorList>
    </citation>
    <scope>NUCLEOTIDE SEQUENCE</scope>
    <source>
        <strain evidence="8">IBT 15544</strain>
    </source>
</reference>
<dbReference type="Gene3D" id="3.20.20.80">
    <property type="entry name" value="Glycosidases"/>
    <property type="match status" value="1"/>
</dbReference>
<dbReference type="EMBL" id="JAPQKR010000008">
    <property type="protein sequence ID" value="KAJ5212793.1"/>
    <property type="molecule type" value="Genomic_DNA"/>
</dbReference>
<feature type="signal peptide" evidence="7">
    <location>
        <begin position="1"/>
        <end position="17"/>
    </location>
</feature>
<reference evidence="8" key="1">
    <citation type="submission" date="2022-12" db="EMBL/GenBank/DDBJ databases">
        <authorList>
            <person name="Petersen C."/>
        </authorList>
    </citation>
    <scope>NUCLEOTIDE SEQUENCE</scope>
    <source>
        <strain evidence="8">IBT 15544</strain>
    </source>
</reference>
<dbReference type="GO" id="GO:0031505">
    <property type="term" value="P:fungal-type cell wall organization"/>
    <property type="evidence" value="ECO:0007669"/>
    <property type="project" value="TreeGrafter"/>
</dbReference>
<dbReference type="RefSeq" id="XP_058310963.1">
    <property type="nucleotide sequence ID" value="XM_058451501.1"/>
</dbReference>
<sequence length="340" mass="37359">MKFSLRSLVTLIGAAMADLDPIVIKGSEFFYSSNNTQFYRRGVAYQRMSNASALIKTMIHLKLTFTHRTPATVPDPLANAAACKHNIPILQELRTNVIRTYSINASADHSECMKLLSEAGIYLISDLSSPIHLCSHYTSVIDELSQYSNTIDFFAGNEVANTVATTDGSAYVKAAVHDMKKYIQEKGYRSMGVGYATADVSTIREDLANFFDCSSDSQSMDLWGYSIYSWCSDSSYSASGYQDRTEEFRNYTVLFPLLTTSVSKMKDFTSYSNEIATASPTGTHKASYTPTNAVLQSCPTVGTDWKARPPLCLLLRNQACVTASTMSPGCVVSDDILASK</sequence>
<comment type="caution">
    <text evidence="8">The sequence shown here is derived from an EMBL/GenBank/DDBJ whole genome shotgun (WGS) entry which is preliminary data.</text>
</comment>
<evidence type="ECO:0000256" key="7">
    <source>
        <dbReference type="RuleBase" id="RU361209"/>
    </source>
</evidence>
<keyword evidence="7" id="KW-0808">Transferase</keyword>
<protein>
    <recommendedName>
        <fullName evidence="7">1,3-beta-glucanosyltransferase</fullName>
        <ecNumber evidence="7">2.4.1.-</ecNumber>
    </recommendedName>
</protein>
<dbReference type="InterPro" id="IPR004886">
    <property type="entry name" value="Glucanosyltransferase"/>
</dbReference>
<dbReference type="PANTHER" id="PTHR31468:SF9">
    <property type="entry name" value="1,3-BETA-GLUCANOSYLTRANSFERASE"/>
    <property type="match status" value="1"/>
</dbReference>
<evidence type="ECO:0000256" key="1">
    <source>
        <dbReference type="ARBA" id="ARBA00004609"/>
    </source>
</evidence>
<name>A0A9W9T7U3_9EURO</name>
<proteinExistence type="inferred from homology"/>
<feature type="chain" id="PRO_5041013509" description="1,3-beta-glucanosyltransferase" evidence="7">
    <location>
        <begin position="18"/>
        <end position="340"/>
    </location>
</feature>
<keyword evidence="3 7" id="KW-0732">Signal</keyword>
<dbReference type="GeneID" id="83178802"/>
<keyword evidence="9" id="KW-1185">Reference proteome</keyword>
<organism evidence="8 9">
    <name type="scientific">Penicillium cinerascens</name>
    <dbReference type="NCBI Taxonomy" id="70096"/>
    <lineage>
        <taxon>Eukaryota</taxon>
        <taxon>Fungi</taxon>
        <taxon>Dikarya</taxon>
        <taxon>Ascomycota</taxon>
        <taxon>Pezizomycotina</taxon>
        <taxon>Eurotiomycetes</taxon>
        <taxon>Eurotiomycetidae</taxon>
        <taxon>Eurotiales</taxon>
        <taxon>Aspergillaceae</taxon>
        <taxon>Penicillium</taxon>
    </lineage>
</organism>
<keyword evidence="4" id="KW-0325">Glycoprotein</keyword>